<keyword evidence="1" id="KW-0732">Signal</keyword>
<dbReference type="AlphaFoldDB" id="A0A3B7ML04"/>
<organism evidence="2 3">
    <name type="scientific">Paraflavitalea soli</name>
    <dbReference type="NCBI Taxonomy" id="2315862"/>
    <lineage>
        <taxon>Bacteria</taxon>
        <taxon>Pseudomonadati</taxon>
        <taxon>Bacteroidota</taxon>
        <taxon>Chitinophagia</taxon>
        <taxon>Chitinophagales</taxon>
        <taxon>Chitinophagaceae</taxon>
        <taxon>Paraflavitalea</taxon>
    </lineage>
</organism>
<sequence>MHPRRLLIILSLLCLALRPANAQTKHRIYKLEERIMKGDKEALFDIAPFFDNKEHIIEYLGYHVLNPTLSSIAKRIVKENCLFTDLELVITDSTSWKAFSDFLEANRGQIVYSPLTAAFVITVPEKRTARFAIRKLTSFRQKELADRSLALQSFPWIREQHIDSFLVRKDPYALVLIASELFRGRHRFNRYQDNEIEYLDLLSLLTGNEVGVEDEKKMISWHIDQDFYPDSKLNLLIYYLHHYKDYSWNEDLGMFINPHQIAQSPGKEIELFQLLNHQQDSVAMDAFVQLSTGRPDEVSLLAQEYDKGVMYLSKNHSIPGYHLLPRLSVFTAWCKANDIEFKDSAGTYFQDYAGFSRKAM</sequence>
<protein>
    <submittedName>
        <fullName evidence="2">Uncharacterized protein</fullName>
    </submittedName>
</protein>
<evidence type="ECO:0000256" key="1">
    <source>
        <dbReference type="SAM" id="SignalP"/>
    </source>
</evidence>
<dbReference type="KEGG" id="pseg:D3H65_08170"/>
<feature type="signal peptide" evidence="1">
    <location>
        <begin position="1"/>
        <end position="22"/>
    </location>
</feature>
<keyword evidence="3" id="KW-1185">Reference proteome</keyword>
<reference evidence="2 3" key="1">
    <citation type="submission" date="2018-09" db="EMBL/GenBank/DDBJ databases">
        <title>Genome sequencing of strain 6GH32-13.</title>
        <authorList>
            <person name="Weon H.-Y."/>
            <person name="Heo J."/>
            <person name="Kwon S.-W."/>
        </authorList>
    </citation>
    <scope>NUCLEOTIDE SEQUENCE [LARGE SCALE GENOMIC DNA]</scope>
    <source>
        <strain evidence="2 3">5GH32-13</strain>
    </source>
</reference>
<name>A0A3B7ML04_9BACT</name>
<accession>A0A3B7ML04</accession>
<dbReference type="EMBL" id="CP032157">
    <property type="protein sequence ID" value="AXY73959.1"/>
    <property type="molecule type" value="Genomic_DNA"/>
</dbReference>
<gene>
    <name evidence="2" type="ORF">D3H65_08170</name>
</gene>
<feature type="chain" id="PRO_5017742485" evidence="1">
    <location>
        <begin position="23"/>
        <end position="360"/>
    </location>
</feature>
<proteinExistence type="predicted"/>
<dbReference type="OrthoDB" id="1214732at2"/>
<evidence type="ECO:0000313" key="2">
    <source>
        <dbReference type="EMBL" id="AXY73959.1"/>
    </source>
</evidence>
<dbReference type="RefSeq" id="WP_119049846.1">
    <property type="nucleotide sequence ID" value="NZ_CP032157.1"/>
</dbReference>
<dbReference type="Proteomes" id="UP000263900">
    <property type="component" value="Chromosome"/>
</dbReference>
<evidence type="ECO:0000313" key="3">
    <source>
        <dbReference type="Proteomes" id="UP000263900"/>
    </source>
</evidence>